<dbReference type="Gene3D" id="3.40.50.620">
    <property type="entry name" value="HUPs"/>
    <property type="match status" value="2"/>
</dbReference>
<proteinExistence type="inferred from homology"/>
<dbReference type="PRINTS" id="PR00985">
    <property type="entry name" value="TRNASYNTHLEU"/>
</dbReference>
<name>A0ABT4LJ80_9PROT</name>
<dbReference type="InterPro" id="IPR025709">
    <property type="entry name" value="Leu_tRNA-synth_edit"/>
</dbReference>
<comment type="caution">
    <text evidence="15">The sequence shown here is derived from an EMBL/GenBank/DDBJ whole genome shotgun (WGS) entry which is preliminary data.</text>
</comment>
<dbReference type="InterPro" id="IPR014729">
    <property type="entry name" value="Rossmann-like_a/b/a_fold"/>
</dbReference>
<evidence type="ECO:0000256" key="8">
    <source>
        <dbReference type="ARBA" id="ARBA00047469"/>
    </source>
</evidence>
<evidence type="ECO:0000256" key="1">
    <source>
        <dbReference type="ARBA" id="ARBA00005594"/>
    </source>
</evidence>
<keyword evidence="6 9" id="KW-0648">Protein biosynthesis</keyword>
<dbReference type="Gene3D" id="1.10.730.10">
    <property type="entry name" value="Isoleucyl-tRNA Synthetase, Domain 1"/>
    <property type="match status" value="1"/>
</dbReference>
<dbReference type="SUPFAM" id="SSF47323">
    <property type="entry name" value="Anticodon-binding domain of a subclass of class I aminoacyl-tRNA synthetases"/>
    <property type="match status" value="1"/>
</dbReference>
<dbReference type="CDD" id="cd07958">
    <property type="entry name" value="Anticodon_Ia_Leu_BEm"/>
    <property type="match status" value="1"/>
</dbReference>
<evidence type="ECO:0000256" key="3">
    <source>
        <dbReference type="ARBA" id="ARBA00022598"/>
    </source>
</evidence>
<dbReference type="EC" id="6.1.1.4" evidence="9"/>
<feature type="short sequence motif" description="'HIGH' region" evidence="9">
    <location>
        <begin position="41"/>
        <end position="51"/>
    </location>
</feature>
<evidence type="ECO:0000256" key="10">
    <source>
        <dbReference type="RuleBase" id="RU363035"/>
    </source>
</evidence>
<evidence type="ECO:0000259" key="11">
    <source>
        <dbReference type="Pfam" id="PF00133"/>
    </source>
</evidence>
<feature type="domain" description="Aminoacyl-tRNA synthetase class Ia" evidence="11">
    <location>
        <begin position="421"/>
        <end position="578"/>
    </location>
</feature>
<reference evidence="15" key="1">
    <citation type="submission" date="2022-12" db="EMBL/GenBank/DDBJ databases">
        <title>Bacterial isolates from different developmental stages of Nematostella vectensis.</title>
        <authorList>
            <person name="Fraune S."/>
        </authorList>
    </citation>
    <scope>NUCLEOTIDE SEQUENCE</scope>
    <source>
        <strain evidence="15">G21630-S1</strain>
    </source>
</reference>
<evidence type="ECO:0000256" key="4">
    <source>
        <dbReference type="ARBA" id="ARBA00022741"/>
    </source>
</evidence>
<keyword evidence="4 9" id="KW-0547">Nucleotide-binding</keyword>
<dbReference type="HAMAP" id="MF_00049_B">
    <property type="entry name" value="Leu_tRNA_synth_B"/>
    <property type="match status" value="1"/>
</dbReference>
<dbReference type="CDD" id="cd00812">
    <property type="entry name" value="LeuRS_core"/>
    <property type="match status" value="1"/>
</dbReference>
<sequence length="855" mass="97367">MTRYNAKETETKWQKIWTDKNCFAVQADKKKPKYYVLEMFPYPSGRIHMGHVRNYTIGDVIARYKRAKGFNVLHPMGWDAFGLPAENAAMARGVHPGKWTYENIAVMREQLKSMGLSIDWDREIATCHPQYYKHEQKMFLDFLKAGLVERKESWVNWDPVDQTVLANEQVIDGKGWRSGAEVEKRKLSQWFFKITDFADDLLEGLETLDRWPEKVRTMQHNWIGRSEGARVFFKLKDNTPAESIEVYTTRPDTLFGASFCALSPNHPLADQLTATNPELKQFIAECNKMGTSEEAVEKAEKKGFDSGLRVLHPFDSTIELPVYIANFVLMDYGTGAIFGCPAHDQRDLDFAHKYNLSVTPVVLPDNQLIDQFKIVDEAYTGNGTIINSRFLDGKDIDSAKKSAIQELEKTEQGKGTVQFRLRDWGVSRQRYWGCPIPIIYCQDCGAVPVPEESLPIELPEDVSFDKPGNPIAHHPTWKHTTCPSCGKAAERETDTFDTFMESSWYFARFCSPRDEDAFTREEVDYWLPVDQYIGGIEHAVLHLLYSRFFTRGLNKCGYLGVKEPFKGLFTQGMICHETYQNSEGKWLSPEEIEKNDQGEFETLDGKPVIVGPSIKMSKSKKNTIDPADILSSYGSDTARFFMLSDSPPDRDMEWTESGIEGSWRFTQRLWRLVIGQIEQLPTVGSPQPEKFSDTALELHRTLHKAIAAISENIESFRFNAAVAKIYELTNTISQFKTADLSDKWVMRDALETLVSLVSPMMPHLAEELWQQLGHTGMIVDKAWPEFDPALIQDQSIKLPVQVNGKLRATINIATDANDDTIKEIALAEDAVIRSIGDKQVRKVIIVKNRIVNIVV</sequence>
<feature type="domain" description="Aminoacyl-tRNA synthetase class Ia" evidence="11">
    <location>
        <begin position="615"/>
        <end position="654"/>
    </location>
</feature>
<evidence type="ECO:0000256" key="6">
    <source>
        <dbReference type="ARBA" id="ARBA00022917"/>
    </source>
</evidence>
<keyword evidence="16" id="KW-1185">Reference proteome</keyword>
<dbReference type="InterPro" id="IPR009008">
    <property type="entry name" value="Val/Leu/Ile-tRNA-synth_edit"/>
</dbReference>
<dbReference type="Pfam" id="PF09334">
    <property type="entry name" value="tRNA-synt_1g"/>
    <property type="match status" value="1"/>
</dbReference>
<evidence type="ECO:0000259" key="14">
    <source>
        <dbReference type="Pfam" id="PF13603"/>
    </source>
</evidence>
<evidence type="ECO:0000313" key="16">
    <source>
        <dbReference type="Proteomes" id="UP001069802"/>
    </source>
</evidence>
<keyword evidence="5 9" id="KW-0067">ATP-binding</keyword>
<feature type="short sequence motif" description="'KMSKS' region" evidence="9">
    <location>
        <begin position="615"/>
        <end position="619"/>
    </location>
</feature>
<comment type="subcellular location">
    <subcellularLocation>
        <location evidence="9">Cytoplasm</location>
    </subcellularLocation>
</comment>
<dbReference type="InterPro" id="IPR015413">
    <property type="entry name" value="Methionyl/Leucyl_tRNA_Synth"/>
</dbReference>
<dbReference type="PROSITE" id="PS00178">
    <property type="entry name" value="AA_TRNA_LIGASE_I"/>
    <property type="match status" value="1"/>
</dbReference>
<dbReference type="Proteomes" id="UP001069802">
    <property type="component" value="Unassembled WGS sequence"/>
</dbReference>
<dbReference type="PANTHER" id="PTHR43740">
    <property type="entry name" value="LEUCYL-TRNA SYNTHETASE"/>
    <property type="match status" value="1"/>
</dbReference>
<accession>A0ABT4LJ80</accession>
<dbReference type="Gene3D" id="3.10.20.590">
    <property type="match status" value="1"/>
</dbReference>
<dbReference type="Pfam" id="PF08264">
    <property type="entry name" value="Anticodon_1"/>
    <property type="match status" value="1"/>
</dbReference>
<protein>
    <recommendedName>
        <fullName evidence="9">Leucine--tRNA ligase</fullName>
        <ecNumber evidence="9">6.1.1.4</ecNumber>
    </recommendedName>
    <alternativeName>
        <fullName evidence="9">Leucyl-tRNA synthetase</fullName>
        <shortName evidence="9">LeuRS</shortName>
    </alternativeName>
</protein>
<evidence type="ECO:0000256" key="2">
    <source>
        <dbReference type="ARBA" id="ARBA00022490"/>
    </source>
</evidence>
<organism evidence="15 16">
    <name type="scientific">Kiloniella laminariae</name>
    <dbReference type="NCBI Taxonomy" id="454162"/>
    <lineage>
        <taxon>Bacteria</taxon>
        <taxon>Pseudomonadati</taxon>
        <taxon>Pseudomonadota</taxon>
        <taxon>Alphaproteobacteria</taxon>
        <taxon>Rhodospirillales</taxon>
        <taxon>Kiloniellaceae</taxon>
        <taxon>Kiloniella</taxon>
    </lineage>
</organism>
<evidence type="ECO:0000313" key="15">
    <source>
        <dbReference type="EMBL" id="MCZ4281167.1"/>
    </source>
</evidence>
<dbReference type="InterPro" id="IPR002302">
    <property type="entry name" value="Leu-tRNA-ligase"/>
</dbReference>
<evidence type="ECO:0000256" key="7">
    <source>
        <dbReference type="ARBA" id="ARBA00023146"/>
    </source>
</evidence>
<comment type="catalytic activity">
    <reaction evidence="8 9">
        <text>tRNA(Leu) + L-leucine + ATP = L-leucyl-tRNA(Leu) + AMP + diphosphate</text>
        <dbReference type="Rhea" id="RHEA:11688"/>
        <dbReference type="Rhea" id="RHEA-COMP:9613"/>
        <dbReference type="Rhea" id="RHEA-COMP:9622"/>
        <dbReference type="ChEBI" id="CHEBI:30616"/>
        <dbReference type="ChEBI" id="CHEBI:33019"/>
        <dbReference type="ChEBI" id="CHEBI:57427"/>
        <dbReference type="ChEBI" id="CHEBI:78442"/>
        <dbReference type="ChEBI" id="CHEBI:78494"/>
        <dbReference type="ChEBI" id="CHEBI:456215"/>
        <dbReference type="EC" id="6.1.1.4"/>
    </reaction>
</comment>
<keyword evidence="7 9" id="KW-0030">Aminoacyl-tRNA synthetase</keyword>
<dbReference type="GO" id="GO:0004823">
    <property type="term" value="F:leucine-tRNA ligase activity"/>
    <property type="evidence" value="ECO:0007669"/>
    <property type="project" value="UniProtKB-EC"/>
</dbReference>
<evidence type="ECO:0000256" key="9">
    <source>
        <dbReference type="HAMAP-Rule" id="MF_00049"/>
    </source>
</evidence>
<feature type="domain" description="Methionyl/Valyl/Leucyl/Isoleucyl-tRNA synthetase anticodon-binding" evidence="12">
    <location>
        <begin position="700"/>
        <end position="818"/>
    </location>
</feature>
<gene>
    <name evidence="9 15" type="primary">leuS</name>
    <name evidence="15" type="ORF">O4H49_10290</name>
</gene>
<dbReference type="PANTHER" id="PTHR43740:SF2">
    <property type="entry name" value="LEUCINE--TRNA LIGASE, MITOCHONDRIAL"/>
    <property type="match status" value="1"/>
</dbReference>
<dbReference type="InterPro" id="IPR002300">
    <property type="entry name" value="aa-tRNA-synth_Ia"/>
</dbReference>
<feature type="domain" description="Methionyl/Leucyl tRNA synthetase" evidence="13">
    <location>
        <begin position="36"/>
        <end position="170"/>
    </location>
</feature>
<keyword evidence="2 9" id="KW-0963">Cytoplasm</keyword>
<evidence type="ECO:0000256" key="5">
    <source>
        <dbReference type="ARBA" id="ARBA00022840"/>
    </source>
</evidence>
<dbReference type="EMBL" id="JAPWGY010000003">
    <property type="protein sequence ID" value="MCZ4281167.1"/>
    <property type="molecule type" value="Genomic_DNA"/>
</dbReference>
<comment type="similarity">
    <text evidence="1 9 10">Belongs to the class-I aminoacyl-tRNA synthetase family.</text>
</comment>
<dbReference type="InterPro" id="IPR013155">
    <property type="entry name" value="M/V/L/I-tRNA-synth_anticd-bd"/>
</dbReference>
<feature type="binding site" evidence="9">
    <location>
        <position position="618"/>
    </location>
    <ligand>
        <name>ATP</name>
        <dbReference type="ChEBI" id="CHEBI:30616"/>
    </ligand>
</feature>
<dbReference type="NCBIfam" id="TIGR00396">
    <property type="entry name" value="leuS_bact"/>
    <property type="match status" value="1"/>
</dbReference>
<dbReference type="SUPFAM" id="SSF52374">
    <property type="entry name" value="Nucleotidylyl transferase"/>
    <property type="match status" value="1"/>
</dbReference>
<dbReference type="Pfam" id="PF13603">
    <property type="entry name" value="tRNA-synt_1_2"/>
    <property type="match status" value="1"/>
</dbReference>
<feature type="domain" description="Leucyl-tRNA synthetase editing" evidence="14">
    <location>
        <begin position="220"/>
        <end position="407"/>
    </location>
</feature>
<dbReference type="RefSeq" id="WP_269423725.1">
    <property type="nucleotide sequence ID" value="NZ_JAPWGY010000003.1"/>
</dbReference>
<dbReference type="InterPro" id="IPR009080">
    <property type="entry name" value="tRNAsynth_Ia_anticodon-bd"/>
</dbReference>
<dbReference type="SUPFAM" id="SSF50677">
    <property type="entry name" value="ValRS/IleRS/LeuRS editing domain"/>
    <property type="match status" value="1"/>
</dbReference>
<dbReference type="Pfam" id="PF00133">
    <property type="entry name" value="tRNA-synt_1"/>
    <property type="match status" value="2"/>
</dbReference>
<dbReference type="InterPro" id="IPR001412">
    <property type="entry name" value="aa-tRNA-synth_I_CS"/>
</dbReference>
<evidence type="ECO:0000259" key="12">
    <source>
        <dbReference type="Pfam" id="PF08264"/>
    </source>
</evidence>
<dbReference type="Gene3D" id="2.20.28.290">
    <property type="match status" value="1"/>
</dbReference>
<keyword evidence="3 9" id="KW-0436">Ligase</keyword>
<evidence type="ECO:0000259" key="13">
    <source>
        <dbReference type="Pfam" id="PF09334"/>
    </source>
</evidence>